<dbReference type="EMBL" id="JAHRIN010009836">
    <property type="protein sequence ID" value="MEQ2194866.1"/>
    <property type="molecule type" value="Genomic_DNA"/>
</dbReference>
<protein>
    <submittedName>
        <fullName evidence="1">Uncharacterized protein</fullName>
    </submittedName>
</protein>
<comment type="caution">
    <text evidence="1">The sequence shown here is derived from an EMBL/GenBank/DDBJ whole genome shotgun (WGS) entry which is preliminary data.</text>
</comment>
<organism evidence="1 2">
    <name type="scientific">Xenoophorus captivus</name>
    <dbReference type="NCBI Taxonomy" id="1517983"/>
    <lineage>
        <taxon>Eukaryota</taxon>
        <taxon>Metazoa</taxon>
        <taxon>Chordata</taxon>
        <taxon>Craniata</taxon>
        <taxon>Vertebrata</taxon>
        <taxon>Euteleostomi</taxon>
        <taxon>Actinopterygii</taxon>
        <taxon>Neopterygii</taxon>
        <taxon>Teleostei</taxon>
        <taxon>Neoteleostei</taxon>
        <taxon>Acanthomorphata</taxon>
        <taxon>Ovalentaria</taxon>
        <taxon>Atherinomorphae</taxon>
        <taxon>Cyprinodontiformes</taxon>
        <taxon>Goodeidae</taxon>
        <taxon>Xenoophorus</taxon>
    </lineage>
</organism>
<evidence type="ECO:0000313" key="2">
    <source>
        <dbReference type="Proteomes" id="UP001434883"/>
    </source>
</evidence>
<reference evidence="1 2" key="1">
    <citation type="submission" date="2021-06" db="EMBL/GenBank/DDBJ databases">
        <authorList>
            <person name="Palmer J.M."/>
        </authorList>
    </citation>
    <scope>NUCLEOTIDE SEQUENCE [LARGE SCALE GENOMIC DNA]</scope>
    <source>
        <strain evidence="1 2">XC_2019</strain>
        <tissue evidence="1">Muscle</tissue>
    </source>
</reference>
<accession>A0ABV0QGC3</accession>
<feature type="non-terminal residue" evidence="1">
    <location>
        <position position="1"/>
    </location>
</feature>
<gene>
    <name evidence="1" type="ORF">XENOCAPTIV_004141</name>
</gene>
<name>A0ABV0QGC3_9TELE</name>
<keyword evidence="2" id="KW-1185">Reference proteome</keyword>
<evidence type="ECO:0000313" key="1">
    <source>
        <dbReference type="EMBL" id="MEQ2194866.1"/>
    </source>
</evidence>
<dbReference type="Proteomes" id="UP001434883">
    <property type="component" value="Unassembled WGS sequence"/>
</dbReference>
<sequence>VRAAAMGWIMILKDDFGVSAWTRHTGNFLSLFLLFLSLCSIPAHSDIVLPKAHHFSWKAGTTF</sequence>
<proteinExistence type="predicted"/>